<name>A0A4Q1BSA9_TREME</name>
<feature type="compositionally biased region" description="Basic and acidic residues" evidence="2">
    <location>
        <begin position="321"/>
        <end position="332"/>
    </location>
</feature>
<dbReference type="PANTHER" id="PTHR21021:SF16">
    <property type="entry name" value="TIP41-LIKE PROTEIN"/>
    <property type="match status" value="1"/>
</dbReference>
<evidence type="ECO:0000313" key="3">
    <source>
        <dbReference type="EMBL" id="RXK40909.1"/>
    </source>
</evidence>
<comment type="caution">
    <text evidence="3">The sequence shown here is derived from an EMBL/GenBank/DDBJ whole genome shotgun (WGS) entry which is preliminary data.</text>
</comment>
<dbReference type="STRING" id="5217.A0A4Q1BSA9"/>
<organism evidence="3 4">
    <name type="scientific">Tremella mesenterica</name>
    <name type="common">Jelly fungus</name>
    <dbReference type="NCBI Taxonomy" id="5217"/>
    <lineage>
        <taxon>Eukaryota</taxon>
        <taxon>Fungi</taxon>
        <taxon>Dikarya</taxon>
        <taxon>Basidiomycota</taxon>
        <taxon>Agaricomycotina</taxon>
        <taxon>Tremellomycetes</taxon>
        <taxon>Tremellales</taxon>
        <taxon>Tremellaceae</taxon>
        <taxon>Tremella</taxon>
    </lineage>
</organism>
<dbReference type="PANTHER" id="PTHR21021">
    <property type="entry name" value="GAF/PUTATIVE CYTOSKELETAL PROTEIN"/>
    <property type="match status" value="1"/>
</dbReference>
<dbReference type="AlphaFoldDB" id="A0A4Q1BSA9"/>
<dbReference type="Pfam" id="PF04176">
    <property type="entry name" value="TIP41"/>
    <property type="match status" value="1"/>
</dbReference>
<dbReference type="InterPro" id="IPR007303">
    <property type="entry name" value="TIP41-like"/>
</dbReference>
<dbReference type="GO" id="GO:0005829">
    <property type="term" value="C:cytosol"/>
    <property type="evidence" value="ECO:0007669"/>
    <property type="project" value="TreeGrafter"/>
</dbReference>
<evidence type="ECO:0000313" key="4">
    <source>
        <dbReference type="Proteomes" id="UP000289152"/>
    </source>
</evidence>
<dbReference type="OrthoDB" id="10253878at2759"/>
<evidence type="ECO:0000256" key="2">
    <source>
        <dbReference type="SAM" id="MobiDB-lite"/>
    </source>
</evidence>
<keyword evidence="4" id="KW-1185">Reference proteome</keyword>
<feature type="region of interest" description="Disordered" evidence="2">
    <location>
        <begin position="313"/>
        <end position="332"/>
    </location>
</feature>
<dbReference type="OMA" id="DMILFED"/>
<protein>
    <recommendedName>
        <fullName evidence="5">Type 2A phosphatase activator TIP41</fullName>
    </recommendedName>
</protein>
<dbReference type="FunCoup" id="A0A4Q1BSA9">
    <property type="interactions" value="485"/>
</dbReference>
<dbReference type="VEuPathDB" id="FungiDB:TREMEDRAFT_73192"/>
<gene>
    <name evidence="3" type="ORF">M231_01757</name>
</gene>
<dbReference type="Proteomes" id="UP000289152">
    <property type="component" value="Unassembled WGS sequence"/>
</dbReference>
<sequence>MASLADVAPARMPSVRMPHFTLERGRHSSIMKIGDWTITSTKRPILNGKEVEASEKTLNFTLPEMTFGNNSLSLTYDPHERERDRVEIVFSALNALSEVGVGEGWEEQKGGAVLVSMAESWKNRSAPSSYLSDTPMTPAPVKPHDWTYSSTHAARIAGPSTMSPSSTHELPLRLLARQDPVLDQILFYDDVPLFEDELHDHGESIYNVRIRVMPHAWFVLARLFIRVDQVLFRIFDVRLYHAFGTEEVIREAWGMEADYEMVKARLEKPSDLSPLTDPNWVHQIINSREGPASQTKGKPWIGLGRKVDVLQLPKPSSNGTEMERDMQKLNIS</sequence>
<evidence type="ECO:0000256" key="1">
    <source>
        <dbReference type="ARBA" id="ARBA00006658"/>
    </source>
</evidence>
<reference evidence="3 4" key="1">
    <citation type="submission" date="2016-06" db="EMBL/GenBank/DDBJ databases">
        <title>Evolution of pathogenesis and genome organization in the Tremellales.</title>
        <authorList>
            <person name="Cuomo C."/>
            <person name="Litvintseva A."/>
            <person name="Heitman J."/>
            <person name="Chen Y."/>
            <person name="Sun S."/>
            <person name="Springer D."/>
            <person name="Dromer F."/>
            <person name="Young S."/>
            <person name="Zeng Q."/>
            <person name="Chapman S."/>
            <person name="Gujja S."/>
            <person name="Saif S."/>
            <person name="Birren B."/>
        </authorList>
    </citation>
    <scope>NUCLEOTIDE SEQUENCE [LARGE SCALE GENOMIC DNA]</scope>
    <source>
        <strain evidence="3 4">ATCC 28783</strain>
    </source>
</reference>
<dbReference type="EMBL" id="SDIL01000013">
    <property type="protein sequence ID" value="RXK40909.1"/>
    <property type="molecule type" value="Genomic_DNA"/>
</dbReference>
<proteinExistence type="inferred from homology"/>
<accession>A0A4Q1BSA9</accession>
<evidence type="ECO:0008006" key="5">
    <source>
        <dbReference type="Google" id="ProtNLM"/>
    </source>
</evidence>
<comment type="similarity">
    <text evidence="1">Belongs to the TIP41 family.</text>
</comment>
<dbReference type="InParanoid" id="A0A4Q1BSA9"/>
<dbReference type="InterPro" id="IPR051330">
    <property type="entry name" value="Phosphatase_reg/MetRdx"/>
</dbReference>
<dbReference type="GO" id="GO:0031929">
    <property type="term" value="P:TOR signaling"/>
    <property type="evidence" value="ECO:0007669"/>
    <property type="project" value="TreeGrafter"/>
</dbReference>